<accession>A0A117PZK2</accession>
<evidence type="ECO:0000313" key="3">
    <source>
        <dbReference type="Proteomes" id="UP000053127"/>
    </source>
</evidence>
<name>A0A117PZK2_9ACTN</name>
<gene>
    <name evidence="2" type="ORF">AQI95_35465</name>
</gene>
<organism evidence="2 3">
    <name type="scientific">Streptomyces yokosukanensis</name>
    <dbReference type="NCBI Taxonomy" id="67386"/>
    <lineage>
        <taxon>Bacteria</taxon>
        <taxon>Bacillati</taxon>
        <taxon>Actinomycetota</taxon>
        <taxon>Actinomycetes</taxon>
        <taxon>Kitasatosporales</taxon>
        <taxon>Streptomycetaceae</taxon>
        <taxon>Streptomyces</taxon>
    </lineage>
</organism>
<sequence length="306" mass="30841">MVAPDNRSGRTAHSRAHEPERRHPDRTRAPGSALGRVPRPLACALAVACVPLALHLAAPWAVGTPTGSGAAADPTATAYASPTPEDITPTPTSGMPTPTSTASDPASPSPAHSAPGPTATHVPKPAESTARATPSASAAPSDAPLDAPPVRPAGAPWVLRADRLALRGARFDGVVRVRTAAGTVRALKFTVRSLNAVDLDVTAGRGRAAMRLRAGPATTATLKGRGAAGTVTLYVRRLSGTVVGLGGGPLPPDRAVTLTPDAVPDWLAHPVTPARTITFAAATATQVAQCGGTLSIRGLLLRTAAG</sequence>
<protein>
    <submittedName>
        <fullName evidence="2">Uncharacterized protein</fullName>
    </submittedName>
</protein>
<dbReference type="STRING" id="67386.AQI95_35465"/>
<evidence type="ECO:0000256" key="1">
    <source>
        <dbReference type="SAM" id="MobiDB-lite"/>
    </source>
</evidence>
<dbReference type="EMBL" id="LMWN01000058">
    <property type="protein sequence ID" value="KUN00071.1"/>
    <property type="molecule type" value="Genomic_DNA"/>
</dbReference>
<reference evidence="2 3" key="1">
    <citation type="submission" date="2015-10" db="EMBL/GenBank/DDBJ databases">
        <title>Draft genome sequence of Streptomyces yokosukanensis DSM 40224, type strain for the species Streptomyces yokosukanensis.</title>
        <authorList>
            <person name="Ruckert C."/>
            <person name="Winkler A."/>
            <person name="Kalinowski J."/>
            <person name="Kampfer P."/>
            <person name="Glaeser S."/>
        </authorList>
    </citation>
    <scope>NUCLEOTIDE SEQUENCE [LARGE SCALE GENOMIC DNA]</scope>
    <source>
        <strain evidence="2 3">DSM 40224</strain>
    </source>
</reference>
<evidence type="ECO:0000313" key="2">
    <source>
        <dbReference type="EMBL" id="KUN00071.1"/>
    </source>
</evidence>
<dbReference type="Proteomes" id="UP000053127">
    <property type="component" value="Unassembled WGS sequence"/>
</dbReference>
<feature type="compositionally biased region" description="Basic and acidic residues" evidence="1">
    <location>
        <begin position="15"/>
        <end position="28"/>
    </location>
</feature>
<dbReference type="AlphaFoldDB" id="A0A117PZK2"/>
<proteinExistence type="predicted"/>
<comment type="caution">
    <text evidence="2">The sequence shown here is derived from an EMBL/GenBank/DDBJ whole genome shotgun (WGS) entry which is preliminary data.</text>
</comment>
<feature type="region of interest" description="Disordered" evidence="1">
    <location>
        <begin position="65"/>
        <end position="150"/>
    </location>
</feature>
<keyword evidence="3" id="KW-1185">Reference proteome</keyword>
<feature type="compositionally biased region" description="Low complexity" evidence="1">
    <location>
        <begin position="65"/>
        <end position="145"/>
    </location>
</feature>
<feature type="region of interest" description="Disordered" evidence="1">
    <location>
        <begin position="1"/>
        <end position="33"/>
    </location>
</feature>